<dbReference type="EMBL" id="BARV01013684">
    <property type="protein sequence ID" value="GAI25148.1"/>
    <property type="molecule type" value="Genomic_DNA"/>
</dbReference>
<gene>
    <name evidence="1" type="ORF">S06H3_24527</name>
</gene>
<name>X1M1C2_9ZZZZ</name>
<reference evidence="1" key="1">
    <citation type="journal article" date="2014" name="Front. Microbiol.">
        <title>High frequency of phylogenetically diverse reductive dehalogenase-homologous genes in deep subseafloor sedimentary metagenomes.</title>
        <authorList>
            <person name="Kawai M."/>
            <person name="Futagami T."/>
            <person name="Toyoda A."/>
            <person name="Takaki Y."/>
            <person name="Nishi S."/>
            <person name="Hori S."/>
            <person name="Arai W."/>
            <person name="Tsubouchi T."/>
            <person name="Morono Y."/>
            <person name="Uchiyama I."/>
            <person name="Ito T."/>
            <person name="Fujiyama A."/>
            <person name="Inagaki F."/>
            <person name="Takami H."/>
        </authorList>
    </citation>
    <scope>NUCLEOTIDE SEQUENCE</scope>
    <source>
        <strain evidence="1">Expedition CK06-06</strain>
    </source>
</reference>
<proteinExistence type="predicted"/>
<dbReference type="AlphaFoldDB" id="X1M1C2"/>
<feature type="non-terminal residue" evidence="1">
    <location>
        <position position="77"/>
    </location>
</feature>
<accession>X1M1C2</accession>
<comment type="caution">
    <text evidence="1">The sequence shown here is derived from an EMBL/GenBank/DDBJ whole genome shotgun (WGS) entry which is preliminary data.</text>
</comment>
<sequence length="77" mass="8678">MPVRARAKPPGEFIRDHLVAIGGVDYPQAVLKAYKLHLKIEGIKDGICHSTMSHYFYLANRLGLIEFDHAETTGRWG</sequence>
<organism evidence="1">
    <name type="scientific">marine sediment metagenome</name>
    <dbReference type="NCBI Taxonomy" id="412755"/>
    <lineage>
        <taxon>unclassified sequences</taxon>
        <taxon>metagenomes</taxon>
        <taxon>ecological metagenomes</taxon>
    </lineage>
</organism>
<protein>
    <submittedName>
        <fullName evidence="1">Uncharacterized protein</fullName>
    </submittedName>
</protein>
<evidence type="ECO:0000313" key="1">
    <source>
        <dbReference type="EMBL" id="GAI25148.1"/>
    </source>
</evidence>